<evidence type="ECO:0000256" key="1">
    <source>
        <dbReference type="ARBA" id="ARBA00001953"/>
    </source>
</evidence>
<dbReference type="PANTHER" id="PTHR22855">
    <property type="entry name" value="ACETYL, PROPIONYL, PYRUVATE, AND GLUTACONYL CARBOXYLASE-RELATED"/>
    <property type="match status" value="1"/>
</dbReference>
<evidence type="ECO:0000256" key="9">
    <source>
        <dbReference type="ARBA" id="ARBA00023268"/>
    </source>
</evidence>
<evidence type="ECO:0000259" key="20">
    <source>
        <dbReference type="PROSITE" id="PS50989"/>
    </source>
</evidence>
<evidence type="ECO:0000259" key="17">
    <source>
        <dbReference type="PROSITE" id="PS50975"/>
    </source>
</evidence>
<comment type="catalytic activity">
    <reaction evidence="14">
        <text>3-methylbut-2-enoyl-CoA + hydrogencarbonate + ATP = 3-methyl-(2E)-glutaconyl-CoA + ADP + phosphate + H(+)</text>
        <dbReference type="Rhea" id="RHEA:13589"/>
        <dbReference type="ChEBI" id="CHEBI:15378"/>
        <dbReference type="ChEBI" id="CHEBI:17544"/>
        <dbReference type="ChEBI" id="CHEBI:30616"/>
        <dbReference type="ChEBI" id="CHEBI:43474"/>
        <dbReference type="ChEBI" id="CHEBI:57344"/>
        <dbReference type="ChEBI" id="CHEBI:57346"/>
        <dbReference type="ChEBI" id="CHEBI:456216"/>
        <dbReference type="EC" id="6.4.1.4"/>
    </reaction>
</comment>
<dbReference type="InterPro" id="IPR011764">
    <property type="entry name" value="Biotin_carboxylation_dom"/>
</dbReference>
<sequence>MRACAAEGLESVAVCAREDASSAHVAAATTSVVIGHESSSGGSEGGPIAPYLDVDGIVAAALASGAGAVHPGYGFLSESAALAGACAANGLVFVGPSAAAIDTFGDKVTARALATDLGVPVARGSGEGDAFAAGADVEAWLAAEGLEFPVMLKAASGGGGRGMRVCRSMAEVAPNFARCSSEAAAAFGDSRVFVEEFVEDAKHLEVQVLWDAHGDGVHLFERDCSVQRRNQKVVEWSPPRDLCEELRSTLTSSALDLTRAAGYANAGTVEFLVRGRLDDATSRAFFMEVNPRIQVEHTVTELTTGVDLVRCQLRVARGETLAAIAARGDVGAVFPQSAVEAKHWAMQCRVSVAPPTKPEHAGVLTAYDEPNGHRVDAAGDPWRPGDAPSTLYDPLMAKLCTTVPAAEPFAALVAKTRDAVANYVIEGVNTNLDEHAAILDHARMADDAITTGFLEKVLDAADDDVDEATAVDVAGRPLAAPSAGAVVAVLKRAGDAVARGDAVVVLSFMKLEMEIKSEVSGFVDDVLVRVGDQVDQAQTLALTSGKYARKRATGPAADLKRTRREKVDAVASADYAPSDAELAALARCWRPGGPDVGALDSAAADAAFSELPVLESQLDENGDAYRERVAHHRALAAELREKHGALAEGGRAKSVARHRSRGKRLPRERIAAICDAGADVLELSPLAADGMYGGAVASGGIVTAIGPVRGRDCVFVANDATIKGGTYHPVTVKKHLRAQAVAEALKLPCVYLVDSGGAFLPLQDEIFPDKDHFGRIFYNQARMSAKRVPQVACVLGSCTAGGAYQPAMSDEAIIVRGNGTIFLAGPPLVKAATGEEISAESLGGADTHAVHSGVVDHAADDEDDALLKCRELVHNLVDAAPGAAAADDAAGEKPAYAAESIYGVLPTDNAQLYDPRELLARVLDGSRFSEFKALYGPTLVCGFGRVDGRRVGVLANGGVLDSKASQKGAHFVELCSQRGVPVLFLQNITGFSVGSVAEKGGIARDGAKLVAAVSCANVPKITLLVGGSHGAGNYGMCGRAFEPDFLFSYPNSRIGVMGAAQAADTLLTVKQAALAAAGEAPLDDDAAAAFKRPVQDSFEAQASPYYATARLWDDGVIDPKDTRAVLAKALKVVSGKERGDLGRGVFRM</sequence>
<keyword evidence="7 15" id="KW-0067">ATP-binding</keyword>
<dbReference type="Gene3D" id="3.30.470.20">
    <property type="entry name" value="ATP-grasp fold, B domain"/>
    <property type="match status" value="1"/>
</dbReference>
<dbReference type="InterPro" id="IPR034733">
    <property type="entry name" value="AcCoA_carboxyl_beta"/>
</dbReference>
<evidence type="ECO:0000256" key="6">
    <source>
        <dbReference type="ARBA" id="ARBA00022741"/>
    </source>
</evidence>
<dbReference type="InterPro" id="IPR005479">
    <property type="entry name" value="CPAse_ATP-bd"/>
</dbReference>
<dbReference type="PROSITE" id="PS50989">
    <property type="entry name" value="COA_CT_CTER"/>
    <property type="match status" value="1"/>
</dbReference>
<evidence type="ECO:0000256" key="3">
    <source>
        <dbReference type="ARBA" id="ARBA00006102"/>
    </source>
</evidence>
<evidence type="ECO:0000256" key="10">
    <source>
        <dbReference type="ARBA" id="ARBA00025711"/>
    </source>
</evidence>
<feature type="domain" description="CoA carboxyltransferase C-terminal" evidence="20">
    <location>
        <begin position="890"/>
        <end position="1132"/>
    </location>
</feature>
<dbReference type="Pfam" id="PF01039">
    <property type="entry name" value="Carboxyl_trans"/>
    <property type="match status" value="1"/>
</dbReference>
<dbReference type="Proteomes" id="UP001363151">
    <property type="component" value="Unassembled WGS sequence"/>
</dbReference>
<dbReference type="InterPro" id="IPR000089">
    <property type="entry name" value="Biotin_lipoyl"/>
</dbReference>
<comment type="similarity">
    <text evidence="3">Belongs to the AccD/PCCB family.</text>
</comment>
<evidence type="ECO:0000256" key="2">
    <source>
        <dbReference type="ARBA" id="ARBA00004956"/>
    </source>
</evidence>
<dbReference type="EMBL" id="JBBJCI010000144">
    <property type="protein sequence ID" value="KAK7242405.1"/>
    <property type="molecule type" value="Genomic_DNA"/>
</dbReference>
<evidence type="ECO:0000256" key="5">
    <source>
        <dbReference type="ARBA" id="ARBA00022598"/>
    </source>
</evidence>
<evidence type="ECO:0000259" key="19">
    <source>
        <dbReference type="PROSITE" id="PS50980"/>
    </source>
</evidence>
<keyword evidence="8" id="KW-0092">Biotin</keyword>
<dbReference type="PROSITE" id="PS50968">
    <property type="entry name" value="BIOTINYL_LIPOYL"/>
    <property type="match status" value="1"/>
</dbReference>
<evidence type="ECO:0000256" key="8">
    <source>
        <dbReference type="ARBA" id="ARBA00023267"/>
    </source>
</evidence>
<reference evidence="21 22" key="1">
    <citation type="submission" date="2024-03" db="EMBL/GenBank/DDBJ databases">
        <title>Aureococcus anophagefferens CCMP1851 and Kratosvirus quantuckense: Draft genome of a second virus-susceptible host strain in the model system.</title>
        <authorList>
            <person name="Chase E."/>
            <person name="Truchon A.R."/>
            <person name="Schepens W."/>
            <person name="Wilhelm S.W."/>
        </authorList>
    </citation>
    <scope>NUCLEOTIDE SEQUENCE [LARGE SCALE GENOMIC DNA]</scope>
    <source>
        <strain evidence="21 22">CCMP1851</strain>
    </source>
</reference>
<keyword evidence="5" id="KW-0436">Ligase</keyword>
<evidence type="ECO:0000259" key="16">
    <source>
        <dbReference type="PROSITE" id="PS50968"/>
    </source>
</evidence>
<dbReference type="SUPFAM" id="SSF52096">
    <property type="entry name" value="ClpP/crotonase"/>
    <property type="match status" value="2"/>
</dbReference>
<dbReference type="SUPFAM" id="SSF56059">
    <property type="entry name" value="Glutathione synthetase ATP-binding domain-like"/>
    <property type="match status" value="1"/>
</dbReference>
<dbReference type="SUPFAM" id="SSF51246">
    <property type="entry name" value="Rudiment single hybrid motif"/>
    <property type="match status" value="1"/>
</dbReference>
<dbReference type="InterPro" id="IPR029045">
    <property type="entry name" value="ClpP/crotonase-like_dom_sf"/>
</dbReference>
<dbReference type="InterPro" id="IPR045190">
    <property type="entry name" value="MCCB/AccD1-like"/>
</dbReference>
<dbReference type="InterPro" id="IPR011761">
    <property type="entry name" value="ATP-grasp"/>
</dbReference>
<dbReference type="Gene3D" id="3.90.226.10">
    <property type="entry name" value="2-enoyl-CoA Hydratase, Chain A, domain 1"/>
    <property type="match status" value="2"/>
</dbReference>
<dbReference type="Pfam" id="PF02785">
    <property type="entry name" value="Biotin_carb_C"/>
    <property type="match status" value="1"/>
</dbReference>
<feature type="domain" description="Lipoyl-binding" evidence="16">
    <location>
        <begin position="471"/>
        <end position="544"/>
    </location>
</feature>
<accession>A0ABR1G1B1</accession>
<proteinExistence type="inferred from homology"/>
<evidence type="ECO:0000256" key="4">
    <source>
        <dbReference type="ARBA" id="ARBA00013058"/>
    </source>
</evidence>
<dbReference type="EC" id="6.4.1.4" evidence="11"/>
<dbReference type="SMART" id="SM00878">
    <property type="entry name" value="Biotin_carb_C"/>
    <property type="match status" value="1"/>
</dbReference>
<dbReference type="PROSITE" id="PS50975">
    <property type="entry name" value="ATP_GRASP"/>
    <property type="match status" value="1"/>
</dbReference>
<comment type="pathway">
    <text evidence="2">Lipid metabolism; malonyl-CoA biosynthesis; malonyl-CoA from acetyl-CoA: step 1/1.</text>
</comment>
<evidence type="ECO:0000256" key="7">
    <source>
        <dbReference type="ARBA" id="ARBA00022840"/>
    </source>
</evidence>
<feature type="domain" description="Biotin carboxylation" evidence="18">
    <location>
        <begin position="1"/>
        <end position="459"/>
    </location>
</feature>
<dbReference type="InterPro" id="IPR011053">
    <property type="entry name" value="Single_hybrid_motif"/>
</dbReference>
<evidence type="ECO:0000256" key="12">
    <source>
        <dbReference type="ARBA" id="ARBA00031237"/>
    </source>
</evidence>
<evidence type="ECO:0000256" key="13">
    <source>
        <dbReference type="ARBA" id="ARBA00031404"/>
    </source>
</evidence>
<comment type="pathway">
    <text evidence="10">Amino-acid degradation; L-leucine degradation; (S)-3-hydroxy-3-methylglutaryl-CoA from 3-isovaleryl-CoA: step 2/3.</text>
</comment>
<organism evidence="21 22">
    <name type="scientific">Aureococcus anophagefferens</name>
    <name type="common">Harmful bloom alga</name>
    <dbReference type="NCBI Taxonomy" id="44056"/>
    <lineage>
        <taxon>Eukaryota</taxon>
        <taxon>Sar</taxon>
        <taxon>Stramenopiles</taxon>
        <taxon>Ochrophyta</taxon>
        <taxon>Pelagophyceae</taxon>
        <taxon>Pelagomonadales</taxon>
        <taxon>Pelagomonadaceae</taxon>
        <taxon>Aureococcus</taxon>
    </lineage>
</organism>
<protein>
    <recommendedName>
        <fullName evidence="13">3-methylcrotonyl-CoA carboxylase 2</fullName>
        <ecNumber evidence="4">6.4.1.2</ecNumber>
        <ecNumber evidence="11">6.4.1.4</ecNumber>
    </recommendedName>
    <alternativeName>
        <fullName evidence="12">3-methylcrotonyl-CoA:carbon dioxide ligase subunit beta</fullName>
    </alternativeName>
</protein>
<dbReference type="PANTHER" id="PTHR22855:SF13">
    <property type="entry name" value="METHYLCROTONOYL-COA CARBOXYLASE BETA CHAIN, MITOCHONDRIAL"/>
    <property type="match status" value="1"/>
</dbReference>
<dbReference type="PROSITE" id="PS50979">
    <property type="entry name" value="BC"/>
    <property type="match status" value="1"/>
</dbReference>
<dbReference type="PROSITE" id="PS50980">
    <property type="entry name" value="COA_CT_NTER"/>
    <property type="match status" value="1"/>
</dbReference>
<feature type="domain" description="ATP-grasp" evidence="17">
    <location>
        <begin position="111"/>
        <end position="317"/>
    </location>
</feature>
<dbReference type="SUPFAM" id="SSF52440">
    <property type="entry name" value="PreATP-grasp domain"/>
    <property type="match status" value="1"/>
</dbReference>
<evidence type="ECO:0000313" key="21">
    <source>
        <dbReference type="EMBL" id="KAK7242405.1"/>
    </source>
</evidence>
<dbReference type="CDD" id="cd06850">
    <property type="entry name" value="biotinyl_domain"/>
    <property type="match status" value="1"/>
</dbReference>
<evidence type="ECO:0000259" key="18">
    <source>
        <dbReference type="PROSITE" id="PS50979"/>
    </source>
</evidence>
<gene>
    <name evidence="21" type="primary">NAT10</name>
    <name evidence="21" type="ORF">SO694_0015805</name>
</gene>
<name>A0ABR1G1B1_AURAN</name>
<dbReference type="InterPro" id="IPR011054">
    <property type="entry name" value="Rudment_hybrid_motif"/>
</dbReference>
<dbReference type="InterPro" id="IPR011762">
    <property type="entry name" value="COA_CT_N"/>
</dbReference>
<dbReference type="SUPFAM" id="SSF51230">
    <property type="entry name" value="Single hybrid motif"/>
    <property type="match status" value="1"/>
</dbReference>
<evidence type="ECO:0000256" key="15">
    <source>
        <dbReference type="PROSITE-ProRule" id="PRU00409"/>
    </source>
</evidence>
<dbReference type="InterPro" id="IPR005482">
    <property type="entry name" value="Biotin_COase_C"/>
</dbReference>
<dbReference type="InterPro" id="IPR005481">
    <property type="entry name" value="BC-like_N"/>
</dbReference>
<dbReference type="InterPro" id="IPR011763">
    <property type="entry name" value="COA_CT_C"/>
</dbReference>
<dbReference type="PROSITE" id="PS00866">
    <property type="entry name" value="CPSASE_1"/>
    <property type="match status" value="1"/>
</dbReference>
<comment type="caution">
    <text evidence="21">The sequence shown here is derived from an EMBL/GenBank/DDBJ whole genome shotgun (WGS) entry which is preliminary data.</text>
</comment>
<feature type="domain" description="CoA carboxyltransferase N-terminal" evidence="19">
    <location>
        <begin position="632"/>
        <end position="888"/>
    </location>
</feature>
<dbReference type="PROSITE" id="PS00867">
    <property type="entry name" value="CPSASE_2"/>
    <property type="match status" value="1"/>
</dbReference>
<dbReference type="Pfam" id="PF00364">
    <property type="entry name" value="Biotin_lipoyl"/>
    <property type="match status" value="1"/>
</dbReference>
<dbReference type="Gene3D" id="2.40.50.100">
    <property type="match status" value="1"/>
</dbReference>
<evidence type="ECO:0000313" key="22">
    <source>
        <dbReference type="Proteomes" id="UP001363151"/>
    </source>
</evidence>
<keyword evidence="6 15" id="KW-0547">Nucleotide-binding</keyword>
<dbReference type="Pfam" id="PF00289">
    <property type="entry name" value="Biotin_carb_N"/>
    <property type="match status" value="1"/>
</dbReference>
<dbReference type="EC" id="6.4.1.2" evidence="4"/>
<comment type="cofactor">
    <cofactor evidence="1">
        <name>biotin</name>
        <dbReference type="ChEBI" id="CHEBI:57586"/>
    </cofactor>
</comment>
<dbReference type="Pfam" id="PF02786">
    <property type="entry name" value="CPSase_L_D2"/>
    <property type="match status" value="1"/>
</dbReference>
<evidence type="ECO:0000256" key="11">
    <source>
        <dbReference type="ARBA" id="ARBA00026116"/>
    </source>
</evidence>
<evidence type="ECO:0000256" key="14">
    <source>
        <dbReference type="ARBA" id="ARBA00052347"/>
    </source>
</evidence>
<keyword evidence="9" id="KW-0511">Multifunctional enzyme</keyword>
<dbReference type="InterPro" id="IPR016185">
    <property type="entry name" value="PreATP-grasp_dom_sf"/>
</dbReference>
<keyword evidence="22" id="KW-1185">Reference proteome</keyword>